<accession>A0A8S1ZLV5</accession>
<dbReference type="InterPro" id="IPR025886">
    <property type="entry name" value="PP2-like"/>
</dbReference>
<proteinExistence type="predicted"/>
<organism evidence="1 2">
    <name type="scientific">Arabidopsis arenosa</name>
    <name type="common">Sand rock-cress</name>
    <name type="synonym">Cardaminopsis arenosa</name>
    <dbReference type="NCBI Taxonomy" id="38785"/>
    <lineage>
        <taxon>Eukaryota</taxon>
        <taxon>Viridiplantae</taxon>
        <taxon>Streptophyta</taxon>
        <taxon>Embryophyta</taxon>
        <taxon>Tracheophyta</taxon>
        <taxon>Spermatophyta</taxon>
        <taxon>Magnoliopsida</taxon>
        <taxon>eudicotyledons</taxon>
        <taxon>Gunneridae</taxon>
        <taxon>Pentapetalae</taxon>
        <taxon>rosids</taxon>
        <taxon>malvids</taxon>
        <taxon>Brassicales</taxon>
        <taxon>Brassicaceae</taxon>
        <taxon>Camelineae</taxon>
        <taxon>Arabidopsis</taxon>
    </lineage>
</organism>
<evidence type="ECO:0000313" key="2">
    <source>
        <dbReference type="Proteomes" id="UP000682877"/>
    </source>
</evidence>
<evidence type="ECO:0000313" key="1">
    <source>
        <dbReference type="EMBL" id="CAE5960397.1"/>
    </source>
</evidence>
<dbReference type="AlphaFoldDB" id="A0A8S1ZLV5"/>
<gene>
    <name evidence="1" type="ORF">AARE701A_LOCUS3840</name>
</gene>
<dbReference type="PANTHER" id="PTHR32278:SF15">
    <property type="entry name" value="F-BOX PROTEIN PP2-B13-RELATED"/>
    <property type="match status" value="1"/>
</dbReference>
<dbReference type="SUPFAM" id="SSF81383">
    <property type="entry name" value="F-box domain"/>
    <property type="match status" value="1"/>
</dbReference>
<dbReference type="Pfam" id="PF14299">
    <property type="entry name" value="PP2"/>
    <property type="match status" value="1"/>
</dbReference>
<name>A0A8S1ZLV5_ARAAE</name>
<reference evidence="1" key="1">
    <citation type="submission" date="2021-01" db="EMBL/GenBank/DDBJ databases">
        <authorList>
            <person name="Bezrukov I."/>
        </authorList>
    </citation>
    <scope>NUCLEOTIDE SEQUENCE</scope>
</reference>
<evidence type="ECO:0008006" key="3">
    <source>
        <dbReference type="Google" id="ProtNLM"/>
    </source>
</evidence>
<sequence>MMLPEACVANILAFTSPADAFSSSEVSSIFRLAGDSDFVWEKFLPSDYKSLISQSIDHHSSFSSKKEIYRCFCDSLLIDNARKLFKINKFTGEISYILSARDLSITHSDHASYWSWSNVSDSRFSESAELITTDRLEIKGKILTGTLSPNTSYGAYLIMKVTKGAYGLDLVPAETSVLKSKSGQNNKNTTYLCCLDEKKQQMKRLFYGNREERMAMTVETVGRDGKRREPKGRDDGWLEIELGEFETREGEDGEVMMSLTEVKGYQLKGGIVIDGIEVRPRDQDEYSIK</sequence>
<dbReference type="Proteomes" id="UP000682877">
    <property type="component" value="Chromosome 1"/>
</dbReference>
<protein>
    <recommendedName>
        <fullName evidence="3">F-box domain-containing protein</fullName>
    </recommendedName>
</protein>
<dbReference type="PANTHER" id="PTHR32278">
    <property type="entry name" value="F-BOX DOMAIN-CONTAINING PROTEIN"/>
    <property type="match status" value="1"/>
</dbReference>
<dbReference type="CDD" id="cd22162">
    <property type="entry name" value="F-box_AtSKIP3-like"/>
    <property type="match status" value="1"/>
</dbReference>
<keyword evidence="2" id="KW-1185">Reference proteome</keyword>
<dbReference type="InterPro" id="IPR036047">
    <property type="entry name" value="F-box-like_dom_sf"/>
</dbReference>
<dbReference type="EMBL" id="LR999451">
    <property type="protein sequence ID" value="CAE5960397.1"/>
    <property type="molecule type" value="Genomic_DNA"/>
</dbReference>